<reference evidence="3" key="1">
    <citation type="submission" date="2016-06" db="EMBL/GenBank/DDBJ databases">
        <authorList>
            <person name="Kjaerup R.B."/>
            <person name="Dalgaard T.S."/>
            <person name="Juul-Madsen H.R."/>
        </authorList>
    </citation>
    <scope>NUCLEOTIDE SEQUENCE [LARGE SCALE GENOMIC DNA]</scope>
    <source>
        <strain evidence="3">DSM 43817</strain>
    </source>
</reference>
<evidence type="ECO:0000313" key="3">
    <source>
        <dbReference type="EMBL" id="SCL43285.1"/>
    </source>
</evidence>
<accession>A0A1C6TNZ8</accession>
<proteinExistence type="predicted"/>
<evidence type="ECO:0000313" key="2">
    <source>
        <dbReference type="EMBL" id="SCL43175.1"/>
    </source>
</evidence>
<reference evidence="4" key="2">
    <citation type="submission" date="2016-06" db="EMBL/GenBank/DDBJ databases">
        <authorList>
            <person name="Varghese N."/>
            <person name="Submissions Spin"/>
        </authorList>
    </citation>
    <scope>NUCLEOTIDE SEQUENCE [LARGE SCALE GENOMIC DNA]</scope>
    <source>
        <strain evidence="4">DSM 43817</strain>
    </source>
</reference>
<keyword evidence="4" id="KW-1185">Reference proteome</keyword>
<keyword evidence="1" id="KW-0472">Membrane</keyword>
<feature type="transmembrane region" description="Helical" evidence="1">
    <location>
        <begin position="20"/>
        <end position="53"/>
    </location>
</feature>
<gene>
    <name evidence="2" type="ORF">GA0074692_6748</name>
    <name evidence="3" type="ORF">GA0074692_6807</name>
</gene>
<dbReference type="AlphaFoldDB" id="A0A1C6TNZ8"/>
<keyword evidence="1" id="KW-0812">Transmembrane</keyword>
<protein>
    <submittedName>
        <fullName evidence="3">Uncharacterized protein</fullName>
    </submittedName>
</protein>
<name>A0A1C6TNZ8_9ACTN</name>
<dbReference type="EMBL" id="FMHW01000003">
    <property type="protein sequence ID" value="SCL43175.1"/>
    <property type="molecule type" value="Genomic_DNA"/>
</dbReference>
<evidence type="ECO:0000256" key="1">
    <source>
        <dbReference type="SAM" id="Phobius"/>
    </source>
</evidence>
<organism evidence="3 4">
    <name type="scientific">Micromonospora pallida</name>
    <dbReference type="NCBI Taxonomy" id="145854"/>
    <lineage>
        <taxon>Bacteria</taxon>
        <taxon>Bacillati</taxon>
        <taxon>Actinomycetota</taxon>
        <taxon>Actinomycetes</taxon>
        <taxon>Micromonosporales</taxon>
        <taxon>Micromonosporaceae</taxon>
        <taxon>Micromonospora</taxon>
    </lineage>
</organism>
<dbReference type="STRING" id="145854.GA0074692_6748"/>
<dbReference type="Proteomes" id="UP000198959">
    <property type="component" value="Unassembled WGS sequence"/>
</dbReference>
<keyword evidence="1" id="KW-1133">Transmembrane helix</keyword>
<dbReference type="EMBL" id="FMHW01000003">
    <property type="protein sequence ID" value="SCL43285.1"/>
    <property type="molecule type" value="Genomic_DNA"/>
</dbReference>
<sequence>MTGGDRVHEVVTTVLDVLGLLLLAAGVAATVASLLGAGPGLIVAAVVVLVGSWRADRSAPRRRRAGGDTR</sequence>
<evidence type="ECO:0000313" key="4">
    <source>
        <dbReference type="Proteomes" id="UP000198959"/>
    </source>
</evidence>